<organism evidence="1 2">
    <name type="scientific">Pelotomaculum thermopropionicum (strain DSM 13744 / JCM 10971 / SI)</name>
    <dbReference type="NCBI Taxonomy" id="370438"/>
    <lineage>
        <taxon>Bacteria</taxon>
        <taxon>Bacillati</taxon>
        <taxon>Bacillota</taxon>
        <taxon>Clostridia</taxon>
        <taxon>Eubacteriales</taxon>
        <taxon>Desulfotomaculaceae</taxon>
        <taxon>Pelotomaculum</taxon>
    </lineage>
</organism>
<dbReference type="Proteomes" id="UP000006556">
    <property type="component" value="Chromosome"/>
</dbReference>
<dbReference type="HOGENOM" id="CLU_2451982_0_0_9"/>
<keyword evidence="2" id="KW-1185">Reference proteome</keyword>
<protein>
    <submittedName>
        <fullName evidence="1">Uncharacterized protein</fullName>
    </submittedName>
</protein>
<dbReference type="STRING" id="370438.PTH_1689"/>
<name>A5D1J8_PELTS</name>
<reference evidence="2" key="1">
    <citation type="journal article" date="2008" name="Genome Res.">
        <title>The genome of Pelotomaculum thermopropionicum reveals niche-associated evolution in anaerobic microbiota.</title>
        <authorList>
            <person name="Kosaka T."/>
            <person name="Kato S."/>
            <person name="Shimoyama T."/>
            <person name="Ishii S."/>
            <person name="Abe T."/>
            <person name="Watanabe K."/>
        </authorList>
    </citation>
    <scope>NUCLEOTIDE SEQUENCE [LARGE SCALE GENOMIC DNA]</scope>
    <source>
        <strain evidence="2">DSM 13744 / JCM 10971 / SI</strain>
    </source>
</reference>
<proteinExistence type="predicted"/>
<dbReference type="KEGG" id="pth:PTH_1689"/>
<dbReference type="EMBL" id="AP009389">
    <property type="protein sequence ID" value="BAF59870.1"/>
    <property type="molecule type" value="Genomic_DNA"/>
</dbReference>
<gene>
    <name evidence="1" type="ordered locus">PTH_1689</name>
</gene>
<dbReference type="AlphaFoldDB" id="A5D1J8"/>
<sequence>MFLPAKSFGLSADDLFQIGYVRYMDTLNFFLDKIYKNKELFNNADILKGSLDSAKQEALLRTVSEMIAKNNQALLGCLMENGILPREDQ</sequence>
<accession>A5D1J8</accession>
<evidence type="ECO:0000313" key="1">
    <source>
        <dbReference type="EMBL" id="BAF59870.1"/>
    </source>
</evidence>
<evidence type="ECO:0000313" key="2">
    <source>
        <dbReference type="Proteomes" id="UP000006556"/>
    </source>
</evidence>